<name>A0ABR9VUK8_9SYNC</name>
<dbReference type="SMART" id="SM00155">
    <property type="entry name" value="PLDc"/>
    <property type="match status" value="2"/>
</dbReference>
<evidence type="ECO:0000313" key="9">
    <source>
        <dbReference type="EMBL" id="MBE9255045.1"/>
    </source>
</evidence>
<feature type="transmembrane region" description="Helical" evidence="7">
    <location>
        <begin position="12"/>
        <end position="31"/>
    </location>
</feature>
<dbReference type="SUPFAM" id="SSF56024">
    <property type="entry name" value="Phospholipase D/nuclease"/>
    <property type="match status" value="2"/>
</dbReference>
<dbReference type="EMBL" id="JADEVV010000047">
    <property type="protein sequence ID" value="MBE9255045.1"/>
    <property type="molecule type" value="Genomic_DNA"/>
</dbReference>
<comment type="caution">
    <text evidence="9">The sequence shown here is derived from an EMBL/GenBank/DDBJ whole genome shotgun (WGS) entry which is preliminary data.</text>
</comment>
<accession>A0ABR9VUK8</accession>
<dbReference type="InterPro" id="IPR001736">
    <property type="entry name" value="PLipase_D/transphosphatidylase"/>
</dbReference>
<evidence type="ECO:0000256" key="6">
    <source>
        <dbReference type="ARBA" id="ARBA00023098"/>
    </source>
</evidence>
<gene>
    <name evidence="9" type="ORF">IQ217_14590</name>
</gene>
<dbReference type="Proteomes" id="UP000658720">
    <property type="component" value="Unassembled WGS sequence"/>
</dbReference>
<protein>
    <recommendedName>
        <fullName evidence="3">phospholipase D</fullName>
        <ecNumber evidence="3">3.1.4.4</ecNumber>
    </recommendedName>
</protein>
<organism evidence="9 10">
    <name type="scientific">Synechocystis salina LEGE 00031</name>
    <dbReference type="NCBI Taxonomy" id="1828736"/>
    <lineage>
        <taxon>Bacteria</taxon>
        <taxon>Bacillati</taxon>
        <taxon>Cyanobacteriota</taxon>
        <taxon>Cyanophyceae</taxon>
        <taxon>Synechococcales</taxon>
        <taxon>Merismopediaceae</taxon>
        <taxon>Synechocystis</taxon>
    </lineage>
</organism>
<dbReference type="Pfam" id="PF12836">
    <property type="entry name" value="HHH_3"/>
    <property type="match status" value="1"/>
</dbReference>
<keyword evidence="7" id="KW-1133">Transmembrane helix</keyword>
<dbReference type="PANTHER" id="PTHR43856:SF1">
    <property type="entry name" value="MITOCHONDRIAL CARDIOLIPIN HYDROLASE"/>
    <property type="match status" value="1"/>
</dbReference>
<dbReference type="InterPro" id="IPR025202">
    <property type="entry name" value="PLD-like_dom"/>
</dbReference>
<dbReference type="PROSITE" id="PS50035">
    <property type="entry name" value="PLD"/>
    <property type="match status" value="2"/>
</dbReference>
<dbReference type="Gene3D" id="1.10.150.320">
    <property type="entry name" value="Photosystem II 12 kDa extrinsic protein"/>
    <property type="match status" value="1"/>
</dbReference>
<feature type="domain" description="PLD phosphodiesterase" evidence="8">
    <location>
        <begin position="194"/>
        <end position="221"/>
    </location>
</feature>
<dbReference type="CDD" id="cd09173">
    <property type="entry name" value="PLDc_Nuc_like_unchar1_2"/>
    <property type="match status" value="1"/>
</dbReference>
<dbReference type="RefSeq" id="WP_194020503.1">
    <property type="nucleotide sequence ID" value="NZ_JADEVV010000047.1"/>
</dbReference>
<dbReference type="PANTHER" id="PTHR43856">
    <property type="entry name" value="CARDIOLIPIN HYDROLASE"/>
    <property type="match status" value="1"/>
</dbReference>
<dbReference type="Gene3D" id="3.30.870.10">
    <property type="entry name" value="Endonuclease Chain A"/>
    <property type="match status" value="2"/>
</dbReference>
<reference evidence="9 10" key="1">
    <citation type="submission" date="2020-10" db="EMBL/GenBank/DDBJ databases">
        <authorList>
            <person name="Castelo-Branco R."/>
            <person name="Eusebio N."/>
            <person name="Adriana R."/>
            <person name="Vieira A."/>
            <person name="Brugerolle De Fraissinette N."/>
            <person name="Rezende De Castro R."/>
            <person name="Schneider M.P."/>
            <person name="Vasconcelos V."/>
            <person name="Leao P.N."/>
        </authorList>
    </citation>
    <scope>NUCLEOTIDE SEQUENCE [LARGE SCALE GENOMIC DNA]</scope>
    <source>
        <strain evidence="9 10">LEGE 00031</strain>
    </source>
</reference>
<keyword evidence="4" id="KW-0378">Hydrolase</keyword>
<dbReference type="InterPro" id="IPR010994">
    <property type="entry name" value="RuvA_2-like"/>
</dbReference>
<comment type="catalytic activity">
    <reaction evidence="1">
        <text>a 1,2-diacyl-sn-glycero-3-phosphocholine + H2O = a 1,2-diacyl-sn-glycero-3-phosphate + choline + H(+)</text>
        <dbReference type="Rhea" id="RHEA:14445"/>
        <dbReference type="ChEBI" id="CHEBI:15354"/>
        <dbReference type="ChEBI" id="CHEBI:15377"/>
        <dbReference type="ChEBI" id="CHEBI:15378"/>
        <dbReference type="ChEBI" id="CHEBI:57643"/>
        <dbReference type="ChEBI" id="CHEBI:58608"/>
        <dbReference type="EC" id="3.1.4.4"/>
    </reaction>
</comment>
<evidence type="ECO:0000256" key="7">
    <source>
        <dbReference type="SAM" id="Phobius"/>
    </source>
</evidence>
<proteinExistence type="inferred from homology"/>
<dbReference type="EC" id="3.1.4.4" evidence="3"/>
<keyword evidence="6" id="KW-0443">Lipid metabolism</keyword>
<comment type="similarity">
    <text evidence="2">Belongs to the phospholipase D family.</text>
</comment>
<dbReference type="SUPFAM" id="SSF47781">
    <property type="entry name" value="RuvA domain 2-like"/>
    <property type="match status" value="1"/>
</dbReference>
<evidence type="ECO:0000256" key="4">
    <source>
        <dbReference type="ARBA" id="ARBA00022801"/>
    </source>
</evidence>
<evidence type="ECO:0000313" key="10">
    <source>
        <dbReference type="Proteomes" id="UP000658720"/>
    </source>
</evidence>
<keyword evidence="7" id="KW-0812">Transmembrane</keyword>
<evidence type="ECO:0000259" key="8">
    <source>
        <dbReference type="PROSITE" id="PS50035"/>
    </source>
</evidence>
<evidence type="ECO:0000256" key="3">
    <source>
        <dbReference type="ARBA" id="ARBA00012027"/>
    </source>
</evidence>
<keyword evidence="7" id="KW-0472">Membrane</keyword>
<evidence type="ECO:0000256" key="1">
    <source>
        <dbReference type="ARBA" id="ARBA00000798"/>
    </source>
</evidence>
<evidence type="ECO:0000256" key="2">
    <source>
        <dbReference type="ARBA" id="ARBA00008664"/>
    </source>
</evidence>
<keyword evidence="10" id="KW-1185">Reference proteome</keyword>
<dbReference type="SMART" id="SM00278">
    <property type="entry name" value="HhH1"/>
    <property type="match status" value="2"/>
</dbReference>
<dbReference type="InterPro" id="IPR051406">
    <property type="entry name" value="PLD_domain"/>
</dbReference>
<dbReference type="CDD" id="cd09116">
    <property type="entry name" value="PLDc_Nuc_like"/>
    <property type="match status" value="1"/>
</dbReference>
<sequence>MGKLNRGWKKNPIVILVALALLVAIAIIGIGKVDPSGLGQSLARPDPLPQEQDIKVYFNLNNAKGADFLDPDRNFKRQGDNFEQIILDQINGAQSTIDLAIQELRLPRIAQALVRKQAAGVRVRLVLENIYNQTIQEAVEAEKDPFRYRGPLAYLDQNQDGRISPEESAERDAIEILRTQKIPLIDDTEDGSKGSGLMHHKFVVLDNKTVIVTSANFTPSDQYGDYDDHFTRGNANNLLVIQSPAVAHLFTEEFNLLWGDGPGEKKDSLFGINKPSRPAKALKVGETTVTVKFSPDRRTVPFAETSNGLIAQYLNQAQQKIQLALFVFSEQALSDVINQRFQAGTEIKALIDRGFAFRYYSEGLDLLGVKLLEDCLEQPGNRPWALPTEFVGTPALPRGDKLHHKFALVDDDTVITGSHNWSPAANHSNDETVLVLQNAQIGAHYQRELERLYAITEYGLPPTIQARIDRQEQECANPQPSPQPLAKATPNRLVNLNRGSQAELESLPGIGPSTAAKIITTRKQKPFTSLEDLGRVKGIGPSKIEGLQGKVTW</sequence>
<feature type="domain" description="PLD phosphodiesterase" evidence="8">
    <location>
        <begin position="398"/>
        <end position="425"/>
    </location>
</feature>
<dbReference type="InterPro" id="IPR003583">
    <property type="entry name" value="Hlx-hairpin-Hlx_DNA-bd_motif"/>
</dbReference>
<dbReference type="Pfam" id="PF13091">
    <property type="entry name" value="PLDc_2"/>
    <property type="match status" value="2"/>
</dbReference>
<evidence type="ECO:0000256" key="5">
    <source>
        <dbReference type="ARBA" id="ARBA00022963"/>
    </source>
</evidence>
<keyword evidence="5" id="KW-0442">Lipid degradation</keyword>